<comment type="caution">
    <text evidence="1">The sequence shown here is derived from an EMBL/GenBank/DDBJ whole genome shotgun (WGS) entry which is preliminary data.</text>
</comment>
<evidence type="ECO:0000313" key="2">
    <source>
        <dbReference type="Proteomes" id="UP001519460"/>
    </source>
</evidence>
<dbReference type="EMBL" id="JACVVK020000600">
    <property type="protein sequence ID" value="KAK7463315.1"/>
    <property type="molecule type" value="Genomic_DNA"/>
</dbReference>
<keyword evidence="2" id="KW-1185">Reference proteome</keyword>
<evidence type="ECO:0000313" key="1">
    <source>
        <dbReference type="EMBL" id="KAK7463315.1"/>
    </source>
</evidence>
<feature type="non-terminal residue" evidence="1">
    <location>
        <position position="1"/>
    </location>
</feature>
<gene>
    <name evidence="1" type="ORF">BaRGS_00038116</name>
</gene>
<proteinExistence type="predicted"/>
<dbReference type="Proteomes" id="UP001519460">
    <property type="component" value="Unassembled WGS sequence"/>
</dbReference>
<organism evidence="1 2">
    <name type="scientific">Batillaria attramentaria</name>
    <dbReference type="NCBI Taxonomy" id="370345"/>
    <lineage>
        <taxon>Eukaryota</taxon>
        <taxon>Metazoa</taxon>
        <taxon>Spiralia</taxon>
        <taxon>Lophotrochozoa</taxon>
        <taxon>Mollusca</taxon>
        <taxon>Gastropoda</taxon>
        <taxon>Caenogastropoda</taxon>
        <taxon>Sorbeoconcha</taxon>
        <taxon>Cerithioidea</taxon>
        <taxon>Batillariidae</taxon>
        <taxon>Batillaria</taxon>
    </lineage>
</organism>
<dbReference type="AlphaFoldDB" id="A0ABD0J860"/>
<sequence length="76" mass="8607">STDSEGLQESHMWPIRSYKAVTNRISSVTPRSSDLAVYDRRPPDLTMVGSVTSACKRNRMWPLKIQGDLMPRMPLS</sequence>
<protein>
    <submittedName>
        <fullName evidence="1">Uncharacterized protein</fullName>
    </submittedName>
</protein>
<reference evidence="1 2" key="1">
    <citation type="journal article" date="2023" name="Sci. Data">
        <title>Genome assembly of the Korean intertidal mud-creeper Batillaria attramentaria.</title>
        <authorList>
            <person name="Patra A.K."/>
            <person name="Ho P.T."/>
            <person name="Jun S."/>
            <person name="Lee S.J."/>
            <person name="Kim Y."/>
            <person name="Won Y.J."/>
        </authorList>
    </citation>
    <scope>NUCLEOTIDE SEQUENCE [LARGE SCALE GENOMIC DNA]</scope>
    <source>
        <strain evidence="1">Wonlab-2016</strain>
    </source>
</reference>
<accession>A0ABD0J860</accession>
<name>A0ABD0J860_9CAEN</name>